<organism evidence="1">
    <name type="scientific">Eucalyptus grandis</name>
    <name type="common">Flooded gum</name>
    <dbReference type="NCBI Taxonomy" id="71139"/>
    <lineage>
        <taxon>Eukaryota</taxon>
        <taxon>Viridiplantae</taxon>
        <taxon>Streptophyta</taxon>
        <taxon>Embryophyta</taxon>
        <taxon>Tracheophyta</taxon>
        <taxon>Spermatophyta</taxon>
        <taxon>Magnoliopsida</taxon>
        <taxon>eudicotyledons</taxon>
        <taxon>Gunneridae</taxon>
        <taxon>Pentapetalae</taxon>
        <taxon>rosids</taxon>
        <taxon>malvids</taxon>
        <taxon>Myrtales</taxon>
        <taxon>Myrtaceae</taxon>
        <taxon>Myrtoideae</taxon>
        <taxon>Eucalypteae</taxon>
        <taxon>Eucalyptus</taxon>
    </lineage>
</organism>
<proteinExistence type="predicted"/>
<dbReference type="Gramene" id="KCW68258">
    <property type="protein sequence ID" value="KCW68258"/>
    <property type="gene ID" value="EUGRSUZ_F01906"/>
</dbReference>
<protein>
    <submittedName>
        <fullName evidence="1">Uncharacterized protein</fullName>
    </submittedName>
</protein>
<dbReference type="AlphaFoldDB" id="A0A059BQ78"/>
<dbReference type="InParanoid" id="A0A059BQ78"/>
<sequence>MLQPQWVWKMSTDGKYNNGQITKKPHVTILHKTIFRTFSYHPVGILELFHKGITTLKTYQTKIKGFHYSRFLSN</sequence>
<accession>A0A059BQ78</accession>
<evidence type="ECO:0000313" key="1">
    <source>
        <dbReference type="EMBL" id="KCW68258.1"/>
    </source>
</evidence>
<name>A0A059BQ78_EUCGR</name>
<dbReference type="EMBL" id="KK198758">
    <property type="protein sequence ID" value="KCW68258.1"/>
    <property type="molecule type" value="Genomic_DNA"/>
</dbReference>
<gene>
    <name evidence="1" type="ORF">EUGRSUZ_F01906</name>
</gene>
<reference evidence="1" key="1">
    <citation type="submission" date="2013-07" db="EMBL/GenBank/DDBJ databases">
        <title>The genome of Eucalyptus grandis.</title>
        <authorList>
            <person name="Schmutz J."/>
            <person name="Hayes R."/>
            <person name="Myburg A."/>
            <person name="Tuskan G."/>
            <person name="Grattapaglia D."/>
            <person name="Rokhsar D.S."/>
        </authorList>
    </citation>
    <scope>NUCLEOTIDE SEQUENCE</scope>
    <source>
        <tissue evidence="1">Leaf extractions</tissue>
    </source>
</reference>